<dbReference type="InterPro" id="IPR027417">
    <property type="entry name" value="P-loop_NTPase"/>
</dbReference>
<evidence type="ECO:0000313" key="2">
    <source>
        <dbReference type="EMBL" id="MBB0232665.1"/>
    </source>
</evidence>
<reference evidence="3" key="1">
    <citation type="submission" date="2019-10" db="EMBL/GenBank/DDBJ databases">
        <title>Streptomyces sp. nov., a novel actinobacterium isolated from alkaline environment.</title>
        <authorList>
            <person name="Golinska P."/>
        </authorList>
    </citation>
    <scope>NUCLEOTIDE SEQUENCE [LARGE SCALE GENOMIC DNA]</scope>
    <source>
        <strain evidence="3">DSM 42108</strain>
    </source>
</reference>
<gene>
    <name evidence="2" type="ORF">FOE67_25055</name>
</gene>
<dbReference type="AlphaFoldDB" id="A0A7W3T808"/>
<dbReference type="RefSeq" id="WP_369075300.1">
    <property type="nucleotide sequence ID" value="NZ_VKHS01001081.1"/>
</dbReference>
<dbReference type="Gene3D" id="3.40.50.300">
    <property type="entry name" value="P-loop containing nucleotide triphosphate hydrolases"/>
    <property type="match status" value="1"/>
</dbReference>
<accession>A0A7W3T808</accession>
<feature type="region of interest" description="Disordered" evidence="1">
    <location>
        <begin position="1"/>
        <end position="43"/>
    </location>
</feature>
<proteinExistence type="predicted"/>
<organism evidence="2 3">
    <name type="scientific">Streptomyces calidiresistens</name>
    <dbReference type="NCBI Taxonomy" id="1485586"/>
    <lineage>
        <taxon>Bacteria</taxon>
        <taxon>Bacillati</taxon>
        <taxon>Actinomycetota</taxon>
        <taxon>Actinomycetes</taxon>
        <taxon>Kitasatosporales</taxon>
        <taxon>Streptomycetaceae</taxon>
        <taxon>Streptomyces</taxon>
    </lineage>
</organism>
<dbReference type="SUPFAM" id="SSF52540">
    <property type="entry name" value="P-loop containing nucleoside triphosphate hydrolases"/>
    <property type="match status" value="1"/>
</dbReference>
<evidence type="ECO:0000256" key="1">
    <source>
        <dbReference type="SAM" id="MobiDB-lite"/>
    </source>
</evidence>
<protein>
    <submittedName>
        <fullName evidence="2">AAA family ATPase</fullName>
    </submittedName>
</protein>
<name>A0A7W3T808_9ACTN</name>
<dbReference type="Pfam" id="PF13500">
    <property type="entry name" value="AAA_26"/>
    <property type="match status" value="1"/>
</dbReference>
<feature type="non-terminal residue" evidence="2">
    <location>
        <position position="88"/>
    </location>
</feature>
<evidence type="ECO:0000313" key="3">
    <source>
        <dbReference type="Proteomes" id="UP000530234"/>
    </source>
</evidence>
<comment type="caution">
    <text evidence="2">The sequence shown here is derived from an EMBL/GenBank/DDBJ whole genome shotgun (WGS) entry which is preliminary data.</text>
</comment>
<dbReference type="Proteomes" id="UP000530234">
    <property type="component" value="Unassembled WGS sequence"/>
</dbReference>
<keyword evidence="3" id="KW-1185">Reference proteome</keyword>
<feature type="compositionally biased region" description="Basic and acidic residues" evidence="1">
    <location>
        <begin position="18"/>
        <end position="29"/>
    </location>
</feature>
<sequence length="88" mass="8606">MAASLPQSGVRHAALPVHDGRDRGDHHGDAGGGGRSPVVSGARRWVVTGTGTGVGKTVVTAALAAAWCAAGQRVTVVKPAQTGVGAGE</sequence>
<dbReference type="EMBL" id="VKHS01001081">
    <property type="protein sequence ID" value="MBB0232665.1"/>
    <property type="molecule type" value="Genomic_DNA"/>
</dbReference>